<evidence type="ECO:0000313" key="11">
    <source>
        <dbReference type="EMBL" id="BBH06727.1"/>
    </source>
</evidence>
<evidence type="ECO:0000256" key="9">
    <source>
        <dbReference type="RuleBase" id="RU365056"/>
    </source>
</evidence>
<dbReference type="CDD" id="cd02893">
    <property type="entry name" value="FTase"/>
    <property type="match status" value="1"/>
</dbReference>
<evidence type="ECO:0000256" key="2">
    <source>
        <dbReference type="ARBA" id="ARBA00012702"/>
    </source>
</evidence>
<evidence type="ECO:0000259" key="10">
    <source>
        <dbReference type="Pfam" id="PF00432"/>
    </source>
</evidence>
<dbReference type="GO" id="GO:0005965">
    <property type="term" value="C:protein farnesyltransferase complex"/>
    <property type="evidence" value="ECO:0007669"/>
    <property type="project" value="UniProtKB-UniRule"/>
</dbReference>
<dbReference type="SUPFAM" id="SSF48239">
    <property type="entry name" value="Terpenoid cyclases/Protein prenyltransferases"/>
    <property type="match status" value="1"/>
</dbReference>
<evidence type="ECO:0000256" key="6">
    <source>
        <dbReference type="ARBA" id="ARBA00022723"/>
    </source>
</evidence>
<dbReference type="GO" id="GO:0008270">
    <property type="term" value="F:zinc ion binding"/>
    <property type="evidence" value="ECO:0007669"/>
    <property type="project" value="UniProtKB-UniRule"/>
</dbReference>
<accession>A0A4Y1RSE9</accession>
<keyword evidence="8 9" id="KW-0862">Zinc</keyword>
<dbReference type="PANTHER" id="PTHR11774">
    <property type="entry name" value="GERANYLGERANYL TRANSFERASE TYPE BETA SUBUNIT"/>
    <property type="match status" value="1"/>
</dbReference>
<dbReference type="AlphaFoldDB" id="A0A4Y1RSE9"/>
<evidence type="ECO:0000256" key="3">
    <source>
        <dbReference type="ARBA" id="ARBA00015798"/>
    </source>
</evidence>
<dbReference type="Pfam" id="PF00432">
    <property type="entry name" value="Prenyltrans"/>
    <property type="match status" value="1"/>
</dbReference>
<dbReference type="InterPro" id="IPR008930">
    <property type="entry name" value="Terpenoid_cyclase/PrenylTrfase"/>
</dbReference>
<dbReference type="GO" id="GO:0097354">
    <property type="term" value="P:prenylation"/>
    <property type="evidence" value="ECO:0007669"/>
    <property type="project" value="UniProtKB-UniRule"/>
</dbReference>
<comment type="cofactor">
    <cofactor evidence="9">
        <name>Zn(2+)</name>
        <dbReference type="ChEBI" id="CHEBI:29105"/>
    </cofactor>
    <text evidence="9">Binds 1 zinc ion per subunit.</text>
</comment>
<proteinExistence type="inferred from homology"/>
<dbReference type="EC" id="2.5.1.58" evidence="2 9"/>
<comment type="function">
    <text evidence="9">Catalyzes the transfer of a farnesyl moiety from farnesyl diphosphate to a cysteine at the fourth position from the C-terminus of several proteins. The beta subunit is responsible for peptide-binding.</text>
</comment>
<keyword evidence="5 9" id="KW-0808">Transferase</keyword>
<protein>
    <recommendedName>
        <fullName evidence="3 9">Protein farnesyltransferase subunit beta</fullName>
        <shortName evidence="9">FTase-beta</shortName>
        <ecNumber evidence="2 9">2.5.1.58</ecNumber>
    </recommendedName>
</protein>
<keyword evidence="7" id="KW-0677">Repeat</keyword>
<dbReference type="InterPro" id="IPR026872">
    <property type="entry name" value="FTB"/>
</dbReference>
<dbReference type="PANTHER" id="PTHR11774:SF6">
    <property type="entry name" value="PROTEIN FARNESYLTRANSFERASE SUBUNIT BETA"/>
    <property type="match status" value="1"/>
</dbReference>
<evidence type="ECO:0000256" key="4">
    <source>
        <dbReference type="ARBA" id="ARBA00022602"/>
    </source>
</evidence>
<comment type="catalytic activity">
    <reaction evidence="9">
        <text>L-cysteinyl-[protein] + (2E,6E)-farnesyl diphosphate = S-(2E,6E)-farnesyl-L-cysteinyl-[protein] + diphosphate</text>
        <dbReference type="Rhea" id="RHEA:13345"/>
        <dbReference type="Rhea" id="RHEA-COMP:10131"/>
        <dbReference type="Rhea" id="RHEA-COMP:11535"/>
        <dbReference type="ChEBI" id="CHEBI:29950"/>
        <dbReference type="ChEBI" id="CHEBI:33019"/>
        <dbReference type="ChEBI" id="CHEBI:86019"/>
        <dbReference type="ChEBI" id="CHEBI:175763"/>
    </reaction>
</comment>
<evidence type="ECO:0000256" key="7">
    <source>
        <dbReference type="ARBA" id="ARBA00022737"/>
    </source>
</evidence>
<dbReference type="EMBL" id="AP019302">
    <property type="protein sequence ID" value="BBH06727.1"/>
    <property type="molecule type" value="Genomic_DNA"/>
</dbReference>
<dbReference type="Gene3D" id="1.50.10.20">
    <property type="match status" value="1"/>
</dbReference>
<evidence type="ECO:0000256" key="1">
    <source>
        <dbReference type="ARBA" id="ARBA00010497"/>
    </source>
</evidence>
<evidence type="ECO:0000256" key="8">
    <source>
        <dbReference type="ARBA" id="ARBA00022833"/>
    </source>
</evidence>
<evidence type="ECO:0000256" key="5">
    <source>
        <dbReference type="ARBA" id="ARBA00022679"/>
    </source>
</evidence>
<keyword evidence="4 9" id="KW-0637">Prenyltransferase</keyword>
<comment type="similarity">
    <text evidence="1 9">Belongs to the protein prenyltransferase subunit beta family.</text>
</comment>
<dbReference type="InterPro" id="IPR001330">
    <property type="entry name" value="Prenyltrans"/>
</dbReference>
<dbReference type="GO" id="GO:0004660">
    <property type="term" value="F:protein farnesyltransferase activity"/>
    <property type="evidence" value="ECO:0007669"/>
    <property type="project" value="UniProtKB-UniRule"/>
</dbReference>
<comment type="subunit">
    <text evidence="9">Heterodimer of FTA and FTB.</text>
</comment>
<feature type="domain" description="Prenyltransferase alpha-alpha toroid" evidence="10">
    <location>
        <begin position="72"/>
        <end position="453"/>
    </location>
</feature>
<name>A0A4Y1RSE9_PRUDU</name>
<dbReference type="InterPro" id="IPR045089">
    <property type="entry name" value="PGGT1B-like"/>
</dbReference>
<keyword evidence="6 9" id="KW-0479">Metal-binding</keyword>
<sequence length="476" mass="53961">MIPLGELNSLFLFSGKKKKKKETSKKKTMEASEVPVATVTQRSQKSVESQVGRIYEGFAKHPPDAQFRMLELKRENHIDYLKGGLRQLPSSFCILDALRPWVCFWNLHSLALLGESVDDQLQNNIVDFLSRCQMPHLATTYAAVCSLVTLGGHKALSSINRSEMYMFLRQMEHPSGGFRSLELYLIPYFSPGFMMVEKLMSGPATLQFLLVASILNILDDELVQNVGNYILSCQTYEGGISAEPGTEAHGGYTFCGVATMIMINQVNQLDLPRLRQMIVRKFNVVFNEHVLNLSNPKTNDWLVFQQGKECGFKGRTNKLVDCCYSFWQGGTFALLQRACSTIDQQLVIPVGGNTFEVNFNDIGHNFVKRRVEMEPLFDGRALQLYLLLCSQEENGGLKDKPGKSRDFYHTCYALSGLSVSQHIWSDDESLLMPRAVLGPYSNLLEPIHPFFNVVLERYHEARDFFTTFWLSNIIVL</sequence>
<gene>
    <name evidence="11" type="ORF">Prudu_018457</name>
</gene>
<organism evidence="11">
    <name type="scientific">Prunus dulcis</name>
    <name type="common">Almond</name>
    <name type="synonym">Amygdalus dulcis</name>
    <dbReference type="NCBI Taxonomy" id="3755"/>
    <lineage>
        <taxon>Eukaryota</taxon>
        <taxon>Viridiplantae</taxon>
        <taxon>Streptophyta</taxon>
        <taxon>Embryophyta</taxon>
        <taxon>Tracheophyta</taxon>
        <taxon>Spermatophyta</taxon>
        <taxon>Magnoliopsida</taxon>
        <taxon>eudicotyledons</taxon>
        <taxon>Gunneridae</taxon>
        <taxon>Pentapetalae</taxon>
        <taxon>rosids</taxon>
        <taxon>fabids</taxon>
        <taxon>Rosales</taxon>
        <taxon>Rosaceae</taxon>
        <taxon>Amygdaloideae</taxon>
        <taxon>Amygdaleae</taxon>
        <taxon>Prunus</taxon>
    </lineage>
</organism>
<reference evidence="11" key="1">
    <citation type="journal article" date="2019" name="Science">
        <title>Mutation of a bHLH transcription factor allowed almond domestication.</title>
        <authorList>
            <person name="Sanchez-Perez R."/>
            <person name="Pavan S."/>
            <person name="Mazzeo R."/>
            <person name="Moldovan C."/>
            <person name="Aiese Cigliano R."/>
            <person name="Del Cueto J."/>
            <person name="Ricciardi F."/>
            <person name="Lotti C."/>
            <person name="Ricciardi L."/>
            <person name="Dicenta F."/>
            <person name="Lopez-Marques R.L."/>
            <person name="Lindberg Moller B."/>
        </authorList>
    </citation>
    <scope>NUCLEOTIDE SEQUENCE</scope>
</reference>